<feature type="transmembrane region" description="Helical" evidence="1">
    <location>
        <begin position="259"/>
        <end position="278"/>
    </location>
</feature>
<comment type="caution">
    <text evidence="2">The sequence shown here is derived from an EMBL/GenBank/DDBJ whole genome shotgun (WGS) entry which is preliminary data.</text>
</comment>
<dbReference type="AlphaFoldDB" id="A0A964BN01"/>
<keyword evidence="1" id="KW-1133">Transmembrane helix</keyword>
<dbReference type="PANTHER" id="PTHR37422">
    <property type="entry name" value="TEICHURONIC ACID BIOSYNTHESIS PROTEIN TUAE"/>
    <property type="match status" value="1"/>
</dbReference>
<protein>
    <recommendedName>
        <fullName evidence="4">O-antigen polymerase</fullName>
    </recommendedName>
</protein>
<gene>
    <name evidence="2" type="ORF">I4641_05585</name>
</gene>
<dbReference type="Proteomes" id="UP000729733">
    <property type="component" value="Unassembled WGS sequence"/>
</dbReference>
<keyword evidence="3" id="KW-1185">Reference proteome</keyword>
<feature type="transmembrane region" description="Helical" evidence="1">
    <location>
        <begin position="365"/>
        <end position="389"/>
    </location>
</feature>
<keyword evidence="1" id="KW-0472">Membrane</keyword>
<sequence length="469" mass="53569">MNTIYEFLIKNVFKIVVIITIYFPLEDFFLKFIPAPEVVITVLRLIPEFFLYGLLACVVAHKISTGKPLRKTPIDIAIVAFFLAASVSIAINQADLFESIANLRTNFRYLSVYYILVNIDISSRQVSNILKIIVLMGLIQAVISSVQFFLPDTIDKLLFARIGTKAALGEFKANASFGTLFDPTNLSSFLLVTDTIFLSNIYLNDQKNSLIPNWKNLAIMLTFLFGIFATKKRAALLIALLIHLIVLSRARGTRKVGKFIWVSLISLLLFSVISAYFLDWNIAQELGLLPYFTEIFTEEYWNHTSSSSRGFLIYKICTALVSSFSLFGFGPTADAVEQGIKSSLALSSTNLDQINWTFYVLDDPYWFAILGYFGIVGLLFYWLVFFRFYQSSKFLTNAVDFISYKSLGLAFSNITILFFLYAFVERILRLRACSFYFWTIAGLTINSIYMYQQNQKYMSWQSNKKEDPI</sequence>
<feature type="transmembrane region" description="Helical" evidence="1">
    <location>
        <begin position="129"/>
        <end position="150"/>
    </location>
</feature>
<dbReference type="EMBL" id="JADWDC010000009">
    <property type="protein sequence ID" value="MCC0176449.1"/>
    <property type="molecule type" value="Genomic_DNA"/>
</dbReference>
<dbReference type="InterPro" id="IPR051533">
    <property type="entry name" value="WaaL-like"/>
</dbReference>
<dbReference type="PANTHER" id="PTHR37422:SF23">
    <property type="entry name" value="TEICHURONIC ACID BIOSYNTHESIS PROTEIN TUAE"/>
    <property type="match status" value="1"/>
</dbReference>
<reference evidence="2" key="1">
    <citation type="journal article" date="2021" name="Antonie Van Leeuwenhoek">
        <title>Draft genome and description of Waterburya agarophytonicola gen. nov. sp. nov. (Pleurocapsales, Cyanobacteria): a seaweed symbiont.</title>
        <authorList>
            <person name="Bonthond G."/>
            <person name="Shalygin S."/>
            <person name="Bayer T."/>
            <person name="Weinberger F."/>
        </authorList>
    </citation>
    <scope>NUCLEOTIDE SEQUENCE</scope>
    <source>
        <strain evidence="2">KI4</strain>
    </source>
</reference>
<feature type="transmembrane region" description="Helical" evidence="1">
    <location>
        <begin position="7"/>
        <end position="25"/>
    </location>
</feature>
<feature type="transmembrane region" description="Helical" evidence="1">
    <location>
        <begin position="435"/>
        <end position="451"/>
    </location>
</feature>
<evidence type="ECO:0000313" key="3">
    <source>
        <dbReference type="Proteomes" id="UP000729733"/>
    </source>
</evidence>
<evidence type="ECO:0008006" key="4">
    <source>
        <dbReference type="Google" id="ProtNLM"/>
    </source>
</evidence>
<feature type="transmembrane region" description="Helical" evidence="1">
    <location>
        <begin position="401"/>
        <end position="423"/>
    </location>
</feature>
<dbReference type="RefSeq" id="WP_229639487.1">
    <property type="nucleotide sequence ID" value="NZ_JADWDC010000009.1"/>
</dbReference>
<organism evidence="2 3">
    <name type="scientific">Waterburya agarophytonicola KI4</name>
    <dbReference type="NCBI Taxonomy" id="2874699"/>
    <lineage>
        <taxon>Bacteria</taxon>
        <taxon>Bacillati</taxon>
        <taxon>Cyanobacteriota</taxon>
        <taxon>Cyanophyceae</taxon>
        <taxon>Pleurocapsales</taxon>
        <taxon>Hyellaceae</taxon>
        <taxon>Waterburya</taxon>
        <taxon>Waterburya agarophytonicola</taxon>
    </lineage>
</organism>
<evidence type="ECO:0000313" key="2">
    <source>
        <dbReference type="EMBL" id="MCC0176449.1"/>
    </source>
</evidence>
<proteinExistence type="predicted"/>
<evidence type="ECO:0000256" key="1">
    <source>
        <dbReference type="SAM" id="Phobius"/>
    </source>
</evidence>
<name>A0A964BN01_9CYAN</name>
<accession>A0A964BN01</accession>
<feature type="transmembrane region" description="Helical" evidence="1">
    <location>
        <begin position="45"/>
        <end position="64"/>
    </location>
</feature>
<feature type="transmembrane region" description="Helical" evidence="1">
    <location>
        <begin position="234"/>
        <end position="252"/>
    </location>
</feature>
<keyword evidence="1" id="KW-0812">Transmembrane</keyword>